<dbReference type="AlphaFoldDB" id="A0A0G0M6S7"/>
<comment type="caution">
    <text evidence="1">The sequence shown here is derived from an EMBL/GenBank/DDBJ whole genome shotgun (WGS) entry which is preliminary data.</text>
</comment>
<accession>A0A0G0M6S7</accession>
<evidence type="ECO:0000313" key="2">
    <source>
        <dbReference type="Proteomes" id="UP000034022"/>
    </source>
</evidence>
<organism evidence="1 2">
    <name type="scientific">Candidatus Falkowbacteria bacterium GW2011_GWE1_38_31</name>
    <dbReference type="NCBI Taxonomy" id="1618638"/>
    <lineage>
        <taxon>Bacteria</taxon>
        <taxon>Candidatus Falkowiibacteriota</taxon>
    </lineage>
</organism>
<evidence type="ECO:0000313" key="1">
    <source>
        <dbReference type="EMBL" id="KKQ69379.1"/>
    </source>
</evidence>
<dbReference type="EMBL" id="LBUU01000015">
    <property type="protein sequence ID" value="KKQ69379.1"/>
    <property type="molecule type" value="Genomic_DNA"/>
</dbReference>
<name>A0A0G0M6S7_9BACT</name>
<sequence>MELFINGRLIAEVVQTKYTITKKEKADIIACSKKLSVQILLTSNNDLLVVFENLQDMLAFDEHSTHKLGEELFSQIKIQHMTKDITYSYKFKPADFEKYIRRMNDHGGRTPRYQEERFYSS</sequence>
<gene>
    <name evidence="1" type="ORF">US91_C0015G0017</name>
</gene>
<protein>
    <submittedName>
        <fullName evidence="1">Uncharacterized protein</fullName>
    </submittedName>
</protein>
<proteinExistence type="predicted"/>
<reference evidence="1 2" key="1">
    <citation type="journal article" date="2015" name="Nature">
        <title>rRNA introns, odd ribosomes, and small enigmatic genomes across a large radiation of phyla.</title>
        <authorList>
            <person name="Brown C.T."/>
            <person name="Hug L.A."/>
            <person name="Thomas B.C."/>
            <person name="Sharon I."/>
            <person name="Castelle C.J."/>
            <person name="Singh A."/>
            <person name="Wilkins M.J."/>
            <person name="Williams K.H."/>
            <person name="Banfield J.F."/>
        </authorList>
    </citation>
    <scope>NUCLEOTIDE SEQUENCE [LARGE SCALE GENOMIC DNA]</scope>
</reference>
<dbReference type="Proteomes" id="UP000034022">
    <property type="component" value="Unassembled WGS sequence"/>
</dbReference>